<keyword evidence="9" id="KW-0472">Membrane</keyword>
<evidence type="ECO:0000313" key="15">
    <source>
        <dbReference type="EMBL" id="EFN52355.1"/>
    </source>
</evidence>
<dbReference type="GO" id="GO:0005524">
    <property type="term" value="F:ATP binding"/>
    <property type="evidence" value="ECO:0007669"/>
    <property type="project" value="UniProtKB-UniRule"/>
</dbReference>
<dbReference type="PRINTS" id="PR00109">
    <property type="entry name" value="TYRKINASE"/>
</dbReference>
<dbReference type="STRING" id="554065.E1ZNP7"/>
<sequence length="283" mass="32186">MLEGLEEWEIQPDEIVLGPRIGIGSFGEVYRGIWRQTDVAVKRLLDQEVSPQMLEEFRQEISIMKRLRHPHIVQFLGAVTQPPHLCIVTQFVPRGSLFKLLHRTPAFNPDERRRLQMALDIARGMNFLHTCKPPIIHRDLKSPNLLVDKDLTVKVCDFGLSRARRSTMLSTKSQAGTPEWTAPEVLRSQPYNEKCDVYSYGVILWELMTNEEPWHDKSAMQVVGAVGWNDERLGTPEEGPPAIRELIDACFGEPAGRQSFSEIIPMLKGMIKAMGPPAGYEHH</sequence>
<dbReference type="Gene3D" id="3.30.200.20">
    <property type="entry name" value="Phosphorylase Kinase, domain 1"/>
    <property type="match status" value="1"/>
</dbReference>
<evidence type="ECO:0000256" key="12">
    <source>
        <dbReference type="PROSITE-ProRule" id="PRU10141"/>
    </source>
</evidence>
<dbReference type="InterPro" id="IPR001245">
    <property type="entry name" value="Ser-Thr/Tyr_kinase_cat_dom"/>
</dbReference>
<dbReference type="PROSITE" id="PS50011">
    <property type="entry name" value="PROTEIN_KINASE_DOM"/>
    <property type="match status" value="1"/>
</dbReference>
<protein>
    <recommendedName>
        <fullName evidence="3">non-specific serine/threonine protein kinase</fullName>
        <ecNumber evidence="3">2.7.11.1</ecNumber>
    </recommendedName>
</protein>
<name>E1ZNP7_CHLVA</name>
<evidence type="ECO:0000256" key="3">
    <source>
        <dbReference type="ARBA" id="ARBA00012513"/>
    </source>
</evidence>
<dbReference type="Pfam" id="PF07714">
    <property type="entry name" value="PK_Tyr_Ser-Thr"/>
    <property type="match status" value="1"/>
</dbReference>
<comment type="catalytic activity">
    <reaction evidence="11">
        <text>L-seryl-[protein] + ATP = O-phospho-L-seryl-[protein] + ADP + H(+)</text>
        <dbReference type="Rhea" id="RHEA:17989"/>
        <dbReference type="Rhea" id="RHEA-COMP:9863"/>
        <dbReference type="Rhea" id="RHEA-COMP:11604"/>
        <dbReference type="ChEBI" id="CHEBI:15378"/>
        <dbReference type="ChEBI" id="CHEBI:29999"/>
        <dbReference type="ChEBI" id="CHEBI:30616"/>
        <dbReference type="ChEBI" id="CHEBI:83421"/>
        <dbReference type="ChEBI" id="CHEBI:456216"/>
        <dbReference type="EC" id="2.7.11.1"/>
    </reaction>
</comment>
<keyword evidence="8 12" id="KW-0067">ATP-binding</keyword>
<evidence type="ECO:0000256" key="8">
    <source>
        <dbReference type="ARBA" id="ARBA00022840"/>
    </source>
</evidence>
<evidence type="ECO:0000256" key="4">
    <source>
        <dbReference type="ARBA" id="ARBA00022527"/>
    </source>
</evidence>
<dbReference type="KEGG" id="cvr:CHLNCDRAFT_36812"/>
<dbReference type="eggNOG" id="KOG0192">
    <property type="taxonomic scope" value="Eukaryota"/>
</dbReference>
<keyword evidence="5" id="KW-0808">Transferase</keyword>
<evidence type="ECO:0000256" key="2">
    <source>
        <dbReference type="ARBA" id="ARBA00010507"/>
    </source>
</evidence>
<evidence type="ECO:0000259" key="14">
    <source>
        <dbReference type="PROSITE" id="PS50011"/>
    </source>
</evidence>
<dbReference type="GO" id="GO:0016020">
    <property type="term" value="C:membrane"/>
    <property type="evidence" value="ECO:0007669"/>
    <property type="project" value="UniProtKB-SubCell"/>
</dbReference>
<dbReference type="GO" id="GO:0004674">
    <property type="term" value="F:protein serine/threonine kinase activity"/>
    <property type="evidence" value="ECO:0007669"/>
    <property type="project" value="UniProtKB-KW"/>
</dbReference>
<dbReference type="PANTHER" id="PTHR44329">
    <property type="entry name" value="SERINE/THREONINE-PROTEIN KINASE TNNI3K-RELATED"/>
    <property type="match status" value="1"/>
</dbReference>
<dbReference type="PROSITE" id="PS00108">
    <property type="entry name" value="PROTEIN_KINASE_ST"/>
    <property type="match status" value="1"/>
</dbReference>
<dbReference type="PIRSF" id="PIRSF000654">
    <property type="entry name" value="Integrin-linked_kinase"/>
    <property type="match status" value="1"/>
</dbReference>
<comment type="similarity">
    <text evidence="2">Belongs to the protein kinase superfamily. TKL Ser/Thr protein kinase family. RAF subfamily.</text>
</comment>
<keyword evidence="7" id="KW-0418">Kinase</keyword>
<dbReference type="RefSeq" id="XP_005844457.1">
    <property type="nucleotide sequence ID" value="XM_005844395.1"/>
</dbReference>
<feature type="domain" description="Protein kinase" evidence="14">
    <location>
        <begin position="15"/>
        <end position="267"/>
    </location>
</feature>
<keyword evidence="4 13" id="KW-0723">Serine/threonine-protein kinase</keyword>
<evidence type="ECO:0000256" key="7">
    <source>
        <dbReference type="ARBA" id="ARBA00022777"/>
    </source>
</evidence>
<dbReference type="CDD" id="cd13999">
    <property type="entry name" value="STKc_MAP3K-like"/>
    <property type="match status" value="1"/>
</dbReference>
<dbReference type="PROSITE" id="PS00107">
    <property type="entry name" value="PROTEIN_KINASE_ATP"/>
    <property type="match status" value="1"/>
</dbReference>
<keyword evidence="6 12" id="KW-0547">Nucleotide-binding</keyword>
<comment type="catalytic activity">
    <reaction evidence="10">
        <text>L-threonyl-[protein] + ATP = O-phospho-L-threonyl-[protein] + ADP + H(+)</text>
        <dbReference type="Rhea" id="RHEA:46608"/>
        <dbReference type="Rhea" id="RHEA-COMP:11060"/>
        <dbReference type="Rhea" id="RHEA-COMP:11605"/>
        <dbReference type="ChEBI" id="CHEBI:15378"/>
        <dbReference type="ChEBI" id="CHEBI:30013"/>
        <dbReference type="ChEBI" id="CHEBI:30616"/>
        <dbReference type="ChEBI" id="CHEBI:61977"/>
        <dbReference type="ChEBI" id="CHEBI:456216"/>
        <dbReference type="EC" id="2.7.11.1"/>
    </reaction>
</comment>
<dbReference type="InParanoid" id="E1ZNP7"/>
<dbReference type="EMBL" id="GL433856">
    <property type="protein sequence ID" value="EFN52355.1"/>
    <property type="molecule type" value="Genomic_DNA"/>
</dbReference>
<keyword evidence="16" id="KW-1185">Reference proteome</keyword>
<dbReference type="InterPro" id="IPR051681">
    <property type="entry name" value="Ser/Thr_Kinases-Pseudokinases"/>
</dbReference>
<dbReference type="SMART" id="SM00220">
    <property type="entry name" value="S_TKc"/>
    <property type="match status" value="1"/>
</dbReference>
<evidence type="ECO:0000256" key="9">
    <source>
        <dbReference type="ARBA" id="ARBA00023136"/>
    </source>
</evidence>
<dbReference type="InterPro" id="IPR000719">
    <property type="entry name" value="Prot_kinase_dom"/>
</dbReference>
<feature type="binding site" evidence="12">
    <location>
        <position position="42"/>
    </location>
    <ligand>
        <name>ATP</name>
        <dbReference type="ChEBI" id="CHEBI:30616"/>
    </ligand>
</feature>
<gene>
    <name evidence="15" type="ORF">CHLNCDRAFT_36812</name>
</gene>
<dbReference type="PANTHER" id="PTHR44329:SF298">
    <property type="entry name" value="MIXED LINEAGE KINASE DOMAIN-LIKE PROTEIN"/>
    <property type="match status" value="1"/>
</dbReference>
<dbReference type="AlphaFoldDB" id="E1ZNP7"/>
<evidence type="ECO:0000256" key="5">
    <source>
        <dbReference type="ARBA" id="ARBA00022679"/>
    </source>
</evidence>
<reference evidence="15 16" key="1">
    <citation type="journal article" date="2010" name="Plant Cell">
        <title>The Chlorella variabilis NC64A genome reveals adaptation to photosymbiosis, coevolution with viruses, and cryptic sex.</title>
        <authorList>
            <person name="Blanc G."/>
            <person name="Duncan G."/>
            <person name="Agarkova I."/>
            <person name="Borodovsky M."/>
            <person name="Gurnon J."/>
            <person name="Kuo A."/>
            <person name="Lindquist E."/>
            <person name="Lucas S."/>
            <person name="Pangilinan J."/>
            <person name="Polle J."/>
            <person name="Salamov A."/>
            <person name="Terry A."/>
            <person name="Yamada T."/>
            <person name="Dunigan D.D."/>
            <person name="Grigoriev I.V."/>
            <person name="Claverie J.M."/>
            <person name="Van Etten J.L."/>
        </authorList>
    </citation>
    <scope>NUCLEOTIDE SEQUENCE [LARGE SCALE GENOMIC DNA]</scope>
    <source>
        <strain evidence="15 16">NC64A</strain>
    </source>
</reference>
<dbReference type="EC" id="2.7.11.1" evidence="3"/>
<organism evidence="16">
    <name type="scientific">Chlorella variabilis</name>
    <name type="common">Green alga</name>
    <dbReference type="NCBI Taxonomy" id="554065"/>
    <lineage>
        <taxon>Eukaryota</taxon>
        <taxon>Viridiplantae</taxon>
        <taxon>Chlorophyta</taxon>
        <taxon>core chlorophytes</taxon>
        <taxon>Trebouxiophyceae</taxon>
        <taxon>Chlorellales</taxon>
        <taxon>Chlorellaceae</taxon>
        <taxon>Chlorella clade</taxon>
        <taxon>Chlorella</taxon>
    </lineage>
</organism>
<dbReference type="Gene3D" id="1.10.510.10">
    <property type="entry name" value="Transferase(Phosphotransferase) domain 1"/>
    <property type="match status" value="1"/>
</dbReference>
<evidence type="ECO:0000256" key="11">
    <source>
        <dbReference type="ARBA" id="ARBA00048679"/>
    </source>
</evidence>
<dbReference type="InterPro" id="IPR017441">
    <property type="entry name" value="Protein_kinase_ATP_BS"/>
</dbReference>
<comment type="subcellular location">
    <subcellularLocation>
        <location evidence="1">Membrane</location>
    </subcellularLocation>
</comment>
<dbReference type="FunFam" id="3.30.200.20:FF:000060">
    <property type="entry name" value="Serine/threonine-protein kinase isoform 1"/>
    <property type="match status" value="1"/>
</dbReference>
<dbReference type="InterPro" id="IPR011009">
    <property type="entry name" value="Kinase-like_dom_sf"/>
</dbReference>
<dbReference type="GeneID" id="17351898"/>
<evidence type="ECO:0000256" key="13">
    <source>
        <dbReference type="RuleBase" id="RU000304"/>
    </source>
</evidence>
<accession>E1ZNP7</accession>
<evidence type="ECO:0000256" key="10">
    <source>
        <dbReference type="ARBA" id="ARBA00047899"/>
    </source>
</evidence>
<proteinExistence type="inferred from homology"/>
<dbReference type="OrthoDB" id="339325at2759"/>
<evidence type="ECO:0000313" key="16">
    <source>
        <dbReference type="Proteomes" id="UP000008141"/>
    </source>
</evidence>
<dbReference type="FunCoup" id="E1ZNP7">
    <property type="interactions" value="86"/>
</dbReference>
<dbReference type="FunFam" id="1.10.510.10:FF:000476">
    <property type="entry name" value="PAS domain-containing protein tyrosine kinase family protein"/>
    <property type="match status" value="1"/>
</dbReference>
<dbReference type="SUPFAM" id="SSF56112">
    <property type="entry name" value="Protein kinase-like (PK-like)"/>
    <property type="match status" value="1"/>
</dbReference>
<dbReference type="Proteomes" id="UP000008141">
    <property type="component" value="Unassembled WGS sequence"/>
</dbReference>
<dbReference type="OMA" id="INEGHRI"/>
<dbReference type="InterPro" id="IPR008271">
    <property type="entry name" value="Ser/Thr_kinase_AS"/>
</dbReference>
<evidence type="ECO:0000256" key="6">
    <source>
        <dbReference type="ARBA" id="ARBA00022741"/>
    </source>
</evidence>
<evidence type="ECO:0000256" key="1">
    <source>
        <dbReference type="ARBA" id="ARBA00004370"/>
    </source>
</evidence>